<name>A0A7G5XCE1_9BACT</name>
<evidence type="ECO:0000313" key="2">
    <source>
        <dbReference type="Proteomes" id="UP000515344"/>
    </source>
</evidence>
<evidence type="ECO:0000313" key="1">
    <source>
        <dbReference type="EMBL" id="QNA43144.1"/>
    </source>
</evidence>
<protein>
    <submittedName>
        <fullName evidence="1">Uncharacterized protein</fullName>
    </submittedName>
</protein>
<dbReference type="EMBL" id="CP060007">
    <property type="protein sequence ID" value="QNA43144.1"/>
    <property type="molecule type" value="Genomic_DNA"/>
</dbReference>
<proteinExistence type="predicted"/>
<dbReference type="KEGG" id="lacs:H4075_13750"/>
<dbReference type="RefSeq" id="WP_182801409.1">
    <property type="nucleotide sequence ID" value="NZ_CP060007.1"/>
</dbReference>
<dbReference type="AlphaFoldDB" id="A0A7G5XCE1"/>
<dbReference type="Proteomes" id="UP000515344">
    <property type="component" value="Chromosome"/>
</dbReference>
<accession>A0A7G5XCE1</accession>
<sequence>MKEGKIYRHIDFIYQGSFRACSNKDGEDITTGFYLEGICLSNIKASAERSVHTAYLYTSGTAVMETASFLQIEMNAIELKVSTLNHCESCMKGHCYLLKKAGGLISKRTSTRTCL</sequence>
<reference evidence="2" key="1">
    <citation type="submission" date="2020-08" db="EMBL/GenBank/DDBJ databases">
        <title>Lacibacter sp. S13-6-6 genome sequencing.</title>
        <authorList>
            <person name="Jin L."/>
        </authorList>
    </citation>
    <scope>NUCLEOTIDE SEQUENCE [LARGE SCALE GENOMIC DNA]</scope>
    <source>
        <strain evidence="2">S13-6-6</strain>
    </source>
</reference>
<keyword evidence="2" id="KW-1185">Reference proteome</keyword>
<gene>
    <name evidence="1" type="ORF">H4075_13750</name>
</gene>
<organism evidence="1 2">
    <name type="scientific">Lacibacter sediminis</name>
    <dbReference type="NCBI Taxonomy" id="2760713"/>
    <lineage>
        <taxon>Bacteria</taxon>
        <taxon>Pseudomonadati</taxon>
        <taxon>Bacteroidota</taxon>
        <taxon>Chitinophagia</taxon>
        <taxon>Chitinophagales</taxon>
        <taxon>Chitinophagaceae</taxon>
        <taxon>Lacibacter</taxon>
    </lineage>
</organism>